<comment type="caution">
    <text evidence="11">The sequence shown here is derived from an EMBL/GenBank/DDBJ whole genome shotgun (WGS) entry which is preliminary data.</text>
</comment>
<keyword evidence="5" id="KW-0732">Signal</keyword>
<evidence type="ECO:0000313" key="12">
    <source>
        <dbReference type="Proteomes" id="UP001163046"/>
    </source>
</evidence>
<protein>
    <recommendedName>
        <fullName evidence="10">Fibronectin type-III domain-containing protein</fullName>
    </recommendedName>
</protein>
<reference evidence="11" key="1">
    <citation type="submission" date="2023-01" db="EMBL/GenBank/DDBJ databases">
        <title>Genome assembly of the deep-sea coral Lophelia pertusa.</title>
        <authorList>
            <person name="Herrera S."/>
            <person name="Cordes E."/>
        </authorList>
    </citation>
    <scope>NUCLEOTIDE SEQUENCE</scope>
    <source>
        <strain evidence="11">USNM1676648</strain>
        <tissue evidence="11">Polyp</tissue>
    </source>
</reference>
<accession>A0A9W9ZYF6</accession>
<dbReference type="InterPro" id="IPR052065">
    <property type="entry name" value="Compl_asym_regulator"/>
</dbReference>
<evidence type="ECO:0000313" key="11">
    <source>
        <dbReference type="EMBL" id="KAJ7389348.1"/>
    </source>
</evidence>
<dbReference type="FunFam" id="2.20.100.10:FF:000007">
    <property type="entry name" value="Thrombospondin 1"/>
    <property type="match status" value="1"/>
</dbReference>
<keyword evidence="9" id="KW-1015">Disulfide bond</keyword>
<evidence type="ECO:0000256" key="9">
    <source>
        <dbReference type="ARBA" id="ARBA00023157"/>
    </source>
</evidence>
<dbReference type="InterPro" id="IPR003961">
    <property type="entry name" value="FN3_dom"/>
</dbReference>
<keyword evidence="3" id="KW-0964">Secreted</keyword>
<dbReference type="SMART" id="SM00060">
    <property type="entry name" value="FN3"/>
    <property type="match status" value="1"/>
</dbReference>
<dbReference type="PANTHER" id="PTHR22906">
    <property type="entry name" value="PROPERDIN"/>
    <property type="match status" value="1"/>
</dbReference>
<dbReference type="Gene3D" id="2.20.100.10">
    <property type="entry name" value="Thrombospondin type-1 (TSP1) repeat"/>
    <property type="match status" value="2"/>
</dbReference>
<sequence>MNLESKKRTLITSTERAILRLSANSRYEIQVKAYKTFNTQLAGPWSEFLTLKTNESVPRTSPTSVKVVSSTPSSIKVSWGPIPKYGRNGIILGFVVFYREQGSFKWSERDVTLVYSLELTGLTTGKLYSVTVAGYTKIGRGTKSTRKSIIVGVDGGWSSWSTWTSCNQSCGTAGFQERSRGCTEPAPSNGGKTCQGAAWESHGCNAQSCPVHGGWSKWGNWTECSVTCGAGVMSRGRYCDNPVPAYGGRRCEGSNNDSKSCRTGVCIAEVGCYESFPSDRLGSFTDEIDWFAYFSSQMQMIVKKCAHLAVKKRQRFFAVEDFGNCYGARVSPFGSASKATQCNFGVGLKNYYYVYEISS</sequence>
<proteinExistence type="predicted"/>
<dbReference type="OrthoDB" id="5990199at2759"/>
<dbReference type="PANTHER" id="PTHR22906:SF43">
    <property type="entry name" value="PROPERDIN"/>
    <property type="match status" value="1"/>
</dbReference>
<keyword evidence="4" id="KW-0812">Transmembrane</keyword>
<gene>
    <name evidence="11" type="ORF">OS493_032205</name>
</gene>
<dbReference type="InterPro" id="IPR036383">
    <property type="entry name" value="TSP1_rpt_sf"/>
</dbReference>
<dbReference type="SUPFAM" id="SSF49265">
    <property type="entry name" value="Fibronectin type III"/>
    <property type="match status" value="1"/>
</dbReference>
<dbReference type="InterPro" id="IPR013783">
    <property type="entry name" value="Ig-like_fold"/>
</dbReference>
<evidence type="ECO:0000256" key="3">
    <source>
        <dbReference type="ARBA" id="ARBA00022525"/>
    </source>
</evidence>
<dbReference type="InterPro" id="IPR000884">
    <property type="entry name" value="TSP1_rpt"/>
</dbReference>
<dbReference type="Pfam" id="PF00090">
    <property type="entry name" value="TSP_1"/>
    <property type="match status" value="2"/>
</dbReference>
<dbReference type="CDD" id="cd00063">
    <property type="entry name" value="FN3"/>
    <property type="match status" value="1"/>
</dbReference>
<keyword evidence="12" id="KW-1185">Reference proteome</keyword>
<dbReference type="EMBL" id="MU825435">
    <property type="protein sequence ID" value="KAJ7389348.1"/>
    <property type="molecule type" value="Genomic_DNA"/>
</dbReference>
<comment type="subcellular location">
    <subcellularLocation>
        <location evidence="1">Membrane</location>
        <topology evidence="1">Single-pass membrane protein</topology>
    </subcellularLocation>
    <subcellularLocation>
        <location evidence="2">Secreted</location>
    </subcellularLocation>
</comment>
<organism evidence="11 12">
    <name type="scientific">Desmophyllum pertusum</name>
    <dbReference type="NCBI Taxonomy" id="174260"/>
    <lineage>
        <taxon>Eukaryota</taxon>
        <taxon>Metazoa</taxon>
        <taxon>Cnidaria</taxon>
        <taxon>Anthozoa</taxon>
        <taxon>Hexacorallia</taxon>
        <taxon>Scleractinia</taxon>
        <taxon>Caryophylliina</taxon>
        <taxon>Caryophylliidae</taxon>
        <taxon>Desmophyllum</taxon>
    </lineage>
</organism>
<evidence type="ECO:0000256" key="1">
    <source>
        <dbReference type="ARBA" id="ARBA00004167"/>
    </source>
</evidence>
<dbReference type="PRINTS" id="PR01705">
    <property type="entry name" value="TSP1REPEAT"/>
</dbReference>
<dbReference type="Pfam" id="PF00041">
    <property type="entry name" value="fn3"/>
    <property type="match status" value="1"/>
</dbReference>
<feature type="domain" description="Fibronectin type-III" evidence="10">
    <location>
        <begin position="61"/>
        <end position="154"/>
    </location>
</feature>
<dbReference type="PROSITE" id="PS50853">
    <property type="entry name" value="FN3"/>
    <property type="match status" value="1"/>
</dbReference>
<keyword evidence="7" id="KW-1133">Transmembrane helix</keyword>
<evidence type="ECO:0000256" key="4">
    <source>
        <dbReference type="ARBA" id="ARBA00022692"/>
    </source>
</evidence>
<evidence type="ECO:0000256" key="2">
    <source>
        <dbReference type="ARBA" id="ARBA00004613"/>
    </source>
</evidence>
<keyword evidence="6" id="KW-0677">Repeat</keyword>
<dbReference type="PROSITE" id="PS50092">
    <property type="entry name" value="TSP1"/>
    <property type="match status" value="2"/>
</dbReference>
<dbReference type="InterPro" id="IPR036116">
    <property type="entry name" value="FN3_sf"/>
</dbReference>
<evidence type="ECO:0000259" key="10">
    <source>
        <dbReference type="PROSITE" id="PS50853"/>
    </source>
</evidence>
<evidence type="ECO:0000256" key="7">
    <source>
        <dbReference type="ARBA" id="ARBA00022989"/>
    </source>
</evidence>
<dbReference type="SUPFAM" id="SSF82895">
    <property type="entry name" value="TSP-1 type 1 repeat"/>
    <property type="match status" value="2"/>
</dbReference>
<dbReference type="Proteomes" id="UP001163046">
    <property type="component" value="Unassembled WGS sequence"/>
</dbReference>
<evidence type="ECO:0000256" key="5">
    <source>
        <dbReference type="ARBA" id="ARBA00022729"/>
    </source>
</evidence>
<evidence type="ECO:0000256" key="8">
    <source>
        <dbReference type="ARBA" id="ARBA00023136"/>
    </source>
</evidence>
<evidence type="ECO:0000256" key="6">
    <source>
        <dbReference type="ARBA" id="ARBA00022737"/>
    </source>
</evidence>
<name>A0A9W9ZYF6_9CNID</name>
<keyword evidence="8" id="KW-0472">Membrane</keyword>
<dbReference type="FunFam" id="2.20.100.10:FF:000002">
    <property type="entry name" value="Unc-5 netrin receptor C"/>
    <property type="match status" value="1"/>
</dbReference>
<dbReference type="GO" id="GO:0016020">
    <property type="term" value="C:membrane"/>
    <property type="evidence" value="ECO:0007669"/>
    <property type="project" value="UniProtKB-SubCell"/>
</dbReference>
<dbReference type="SMART" id="SM00209">
    <property type="entry name" value="TSP1"/>
    <property type="match status" value="2"/>
</dbReference>
<dbReference type="AlphaFoldDB" id="A0A9W9ZYF6"/>
<dbReference type="Gene3D" id="2.60.40.10">
    <property type="entry name" value="Immunoglobulins"/>
    <property type="match status" value="1"/>
</dbReference>